<name>A0A1G9YZ80_9FIRM</name>
<comment type="cofactor">
    <cofactor evidence="1">
        <name>FMN</name>
        <dbReference type="ChEBI" id="CHEBI:58210"/>
    </cofactor>
</comment>
<evidence type="ECO:0000256" key="5">
    <source>
        <dbReference type="ARBA" id="ARBA00023002"/>
    </source>
</evidence>
<gene>
    <name evidence="7" type="ORF">SAMN05660299_02192</name>
</gene>
<dbReference type="Proteomes" id="UP000199309">
    <property type="component" value="Unassembled WGS sequence"/>
</dbReference>
<evidence type="ECO:0000256" key="1">
    <source>
        <dbReference type="ARBA" id="ARBA00001917"/>
    </source>
</evidence>
<keyword evidence="5" id="KW-0560">Oxidoreductase</keyword>
<evidence type="ECO:0000259" key="6">
    <source>
        <dbReference type="Pfam" id="PF00881"/>
    </source>
</evidence>
<evidence type="ECO:0000256" key="2">
    <source>
        <dbReference type="ARBA" id="ARBA00007118"/>
    </source>
</evidence>
<proteinExistence type="inferred from homology"/>
<dbReference type="AlphaFoldDB" id="A0A1G9YZ80"/>
<evidence type="ECO:0000313" key="7">
    <source>
        <dbReference type="EMBL" id="SDN14237.1"/>
    </source>
</evidence>
<dbReference type="GO" id="GO:0016491">
    <property type="term" value="F:oxidoreductase activity"/>
    <property type="evidence" value="ECO:0007669"/>
    <property type="project" value="UniProtKB-KW"/>
</dbReference>
<evidence type="ECO:0000256" key="4">
    <source>
        <dbReference type="ARBA" id="ARBA00022643"/>
    </source>
</evidence>
<feature type="domain" description="Nitroreductase" evidence="6">
    <location>
        <begin position="66"/>
        <end position="145"/>
    </location>
</feature>
<dbReference type="InterPro" id="IPR000415">
    <property type="entry name" value="Nitroreductase-like"/>
</dbReference>
<dbReference type="STRING" id="349095.SAMN05660299_02192"/>
<dbReference type="OrthoDB" id="9812105at2"/>
<dbReference type="Gene3D" id="3.40.109.10">
    <property type="entry name" value="NADH Oxidase"/>
    <property type="match status" value="1"/>
</dbReference>
<organism evidence="7 8">
    <name type="scientific">Megasphaera paucivorans</name>
    <dbReference type="NCBI Taxonomy" id="349095"/>
    <lineage>
        <taxon>Bacteria</taxon>
        <taxon>Bacillati</taxon>
        <taxon>Bacillota</taxon>
        <taxon>Negativicutes</taxon>
        <taxon>Veillonellales</taxon>
        <taxon>Veillonellaceae</taxon>
        <taxon>Megasphaera</taxon>
    </lineage>
</organism>
<keyword evidence="3" id="KW-0285">Flavoprotein</keyword>
<sequence>MEEIFKRMSVRSYEDTPVEDEKIEKLLRAAMAAPSDGNQQPWEFYVVRDRRVLEGLAQCSPYANCARNAPVAIVACYSEKKLRFKSFADIDMSAAVENILLEAVHLGLGAVWLGVSPIRMRMQFVKRLMGIPEELQPFAIIPFGYAKNVKDPRLKEDRFDPTRIHYL</sequence>
<evidence type="ECO:0000313" key="8">
    <source>
        <dbReference type="Proteomes" id="UP000199309"/>
    </source>
</evidence>
<keyword evidence="8" id="KW-1185">Reference proteome</keyword>
<dbReference type="PANTHER" id="PTHR43673">
    <property type="entry name" value="NAD(P)H NITROREDUCTASE YDGI-RELATED"/>
    <property type="match status" value="1"/>
</dbReference>
<accession>A0A1G9YZ80</accession>
<feature type="domain" description="Nitroreductase" evidence="6">
    <location>
        <begin position="5"/>
        <end position="57"/>
    </location>
</feature>
<dbReference type="EMBL" id="FNHQ01000026">
    <property type="protein sequence ID" value="SDN14237.1"/>
    <property type="molecule type" value="Genomic_DNA"/>
</dbReference>
<dbReference type="SUPFAM" id="SSF55469">
    <property type="entry name" value="FMN-dependent nitroreductase-like"/>
    <property type="match status" value="1"/>
</dbReference>
<reference evidence="7 8" key="1">
    <citation type="submission" date="2016-10" db="EMBL/GenBank/DDBJ databases">
        <authorList>
            <person name="de Groot N.N."/>
        </authorList>
    </citation>
    <scope>NUCLEOTIDE SEQUENCE [LARGE SCALE GENOMIC DNA]</scope>
    <source>
        <strain evidence="7 8">DSM 16981</strain>
    </source>
</reference>
<keyword evidence="4" id="KW-0288">FMN</keyword>
<dbReference type="Pfam" id="PF00881">
    <property type="entry name" value="Nitroreductase"/>
    <property type="match status" value="2"/>
</dbReference>
<evidence type="ECO:0000256" key="3">
    <source>
        <dbReference type="ARBA" id="ARBA00022630"/>
    </source>
</evidence>
<dbReference type="InterPro" id="IPR029479">
    <property type="entry name" value="Nitroreductase"/>
</dbReference>
<protein>
    <submittedName>
        <fullName evidence="7">Nitroreductase</fullName>
    </submittedName>
</protein>
<comment type="similarity">
    <text evidence="2">Belongs to the nitroreductase family.</text>
</comment>
<dbReference type="RefSeq" id="WP_091651813.1">
    <property type="nucleotide sequence ID" value="NZ_FNHQ01000026.1"/>
</dbReference>
<dbReference type="PANTHER" id="PTHR43673:SF2">
    <property type="entry name" value="NITROREDUCTASE"/>
    <property type="match status" value="1"/>
</dbReference>
<dbReference type="CDD" id="cd02150">
    <property type="entry name" value="nitroreductase"/>
    <property type="match status" value="1"/>
</dbReference>